<evidence type="ECO:0000313" key="1">
    <source>
        <dbReference type="EMBL" id="ABO08275.1"/>
    </source>
</evidence>
<dbReference type="STRING" id="410359.Pcal_0849"/>
<dbReference type="InterPro" id="IPR052541">
    <property type="entry name" value="SQRD"/>
</dbReference>
<evidence type="ECO:0000313" key="2">
    <source>
        <dbReference type="Proteomes" id="UP000001431"/>
    </source>
</evidence>
<dbReference type="eggNOG" id="arCOG01064">
    <property type="taxonomic scope" value="Archaea"/>
</dbReference>
<reference evidence="1" key="1">
    <citation type="submission" date="2007-02" db="EMBL/GenBank/DDBJ databases">
        <title>Complete sequence of Pyrobaculum calidifontis JCM 11548.</title>
        <authorList>
            <consortium name="US DOE Joint Genome Institute"/>
            <person name="Copeland A."/>
            <person name="Lucas S."/>
            <person name="Lapidus A."/>
            <person name="Barry K."/>
            <person name="Glavina del Rio T."/>
            <person name="Dalin E."/>
            <person name="Tice H."/>
            <person name="Pitluck S."/>
            <person name="Chain P."/>
            <person name="Malfatti S."/>
            <person name="Shin M."/>
            <person name="Vergez L."/>
            <person name="Schmutz J."/>
            <person name="Larimer F."/>
            <person name="Land M."/>
            <person name="Hauser L."/>
            <person name="Kyrpides N."/>
            <person name="Mikhailova N."/>
            <person name="Cozen A.E."/>
            <person name="Fitz-Gibbon S.T."/>
            <person name="House C.H."/>
            <person name="Saltikov C."/>
            <person name="Lowe T.M."/>
            <person name="Richardson P."/>
        </authorList>
    </citation>
    <scope>NUCLEOTIDE SEQUENCE [LARGE SCALE GENOMIC DNA]</scope>
    <source>
        <strain evidence="1">JCM 11548</strain>
    </source>
</reference>
<dbReference type="KEGG" id="pcl:Pcal_0849"/>
<dbReference type="AlphaFoldDB" id="A3MUF8"/>
<proteinExistence type="predicted"/>
<dbReference type="PANTHER" id="PTHR43755">
    <property type="match status" value="1"/>
</dbReference>
<keyword evidence="2" id="KW-1185">Reference proteome</keyword>
<dbReference type="Gene3D" id="3.50.50.60">
    <property type="entry name" value="FAD/NAD(P)-binding domain"/>
    <property type="match status" value="2"/>
</dbReference>
<gene>
    <name evidence="1" type="ordered locus">Pcal_0849</name>
</gene>
<dbReference type="PANTHER" id="PTHR43755:SF1">
    <property type="entry name" value="FAD-DEPENDENT PYRIDINE NUCLEOTIDE-DISULPHIDE OXIDOREDUCTASE"/>
    <property type="match status" value="1"/>
</dbReference>
<dbReference type="InterPro" id="IPR036188">
    <property type="entry name" value="FAD/NAD-bd_sf"/>
</dbReference>
<accession>A3MUF8</accession>
<protein>
    <submittedName>
        <fullName evidence="1">FAD-dependent pyridine nucleotide-disulfide oxidoreductase</fullName>
    </submittedName>
</protein>
<dbReference type="HOGENOM" id="CLU_030742_5_0_2"/>
<dbReference type="Proteomes" id="UP000001431">
    <property type="component" value="Chromosome"/>
</dbReference>
<dbReference type="EMBL" id="CP000561">
    <property type="protein sequence ID" value="ABO08275.1"/>
    <property type="molecule type" value="Genomic_DNA"/>
</dbReference>
<name>A3MUF8_PYRCJ</name>
<organism evidence="1 2">
    <name type="scientific">Pyrobaculum calidifontis (strain DSM 21063 / JCM 11548 / VA1)</name>
    <dbReference type="NCBI Taxonomy" id="410359"/>
    <lineage>
        <taxon>Archaea</taxon>
        <taxon>Thermoproteota</taxon>
        <taxon>Thermoprotei</taxon>
        <taxon>Thermoproteales</taxon>
        <taxon>Thermoproteaceae</taxon>
        <taxon>Pyrobaculum</taxon>
    </lineage>
</organism>
<sequence>MANLLARNLRREIVKGEVDLMLFDKSNTYILEAGLLPYVAHAFDEEDLKYNKRTLLDPVIKYYTGPSGTITYIDLKNRKFKTQDGKEYSYDYLVIALGCTYDISQPPGLKDDYHTYYEFEKAKELREMLERFTGGSIVQMVYMPDVPIKCPIASGKGPLLIDSYLSHVRRLRGKYMVTVVTTVDHLHAQPEVNKVLEERLRERGHTWIYNFEPSEVDPKKKEVIATNGERVKYDLLITIPLHRGPEVIKKSEIGDPYGFLPGDRYTLTYRRGKEHYDEVYIVGDVANIGVARAGAVAHYEAYVVAHNIASEVKGFGDKILFFGEVICPYLETAYTPYDKGRAWMPWWTYAKNARPFVGTTWGWYLMRTYYLTIPLTLRGLI</sequence>
<dbReference type="SUPFAM" id="SSF51905">
    <property type="entry name" value="FAD/NAD(P)-binding domain"/>
    <property type="match status" value="2"/>
</dbReference>